<dbReference type="EMBL" id="BMAY01000001">
    <property type="protein sequence ID" value="GFZ26180.1"/>
    <property type="molecule type" value="Genomic_DNA"/>
</dbReference>
<feature type="transmembrane region" description="Helical" evidence="5">
    <location>
        <begin position="83"/>
        <end position="104"/>
    </location>
</feature>
<evidence type="ECO:0000313" key="6">
    <source>
        <dbReference type="EMBL" id="GFZ26180.1"/>
    </source>
</evidence>
<proteinExistence type="predicted"/>
<feature type="transmembrane region" description="Helical" evidence="5">
    <location>
        <begin position="380"/>
        <end position="399"/>
    </location>
</feature>
<evidence type="ECO:0000256" key="2">
    <source>
        <dbReference type="ARBA" id="ARBA00022692"/>
    </source>
</evidence>
<reference evidence="6" key="1">
    <citation type="submission" date="2020-08" db="EMBL/GenBank/DDBJ databases">
        <title>Taxonomic study for Lactobacillus species isolated from hardwood bark.</title>
        <authorList>
            <person name="Tohno M."/>
            <person name="Tanizawa Y."/>
        </authorList>
    </citation>
    <scope>NUCLEOTIDE SEQUENCE</scope>
    <source>
        <strain evidence="6">B40</strain>
    </source>
</reference>
<organism evidence="6 7">
    <name type="scientific">Lactobacillus corticis</name>
    <dbReference type="NCBI Taxonomy" id="2201249"/>
    <lineage>
        <taxon>Bacteria</taxon>
        <taxon>Bacillati</taxon>
        <taxon>Bacillota</taxon>
        <taxon>Bacilli</taxon>
        <taxon>Lactobacillales</taxon>
        <taxon>Lactobacillaceae</taxon>
        <taxon>Lactobacillus</taxon>
    </lineage>
</organism>
<dbReference type="PANTHER" id="PTHR43424:SF1">
    <property type="entry name" value="LOCUS PUTATIVE PROTEIN 1-RELATED"/>
    <property type="match status" value="1"/>
</dbReference>
<comment type="caution">
    <text evidence="6">The sequence shown here is derived from an EMBL/GenBank/DDBJ whole genome shotgun (WGS) entry which is preliminary data.</text>
</comment>
<evidence type="ECO:0000256" key="4">
    <source>
        <dbReference type="ARBA" id="ARBA00023136"/>
    </source>
</evidence>
<dbReference type="InterPro" id="IPR052556">
    <property type="entry name" value="PolySynth_Transporter"/>
</dbReference>
<name>A0A916QF73_9LACO</name>
<feature type="transmembrane region" description="Helical" evidence="5">
    <location>
        <begin position="323"/>
        <end position="344"/>
    </location>
</feature>
<dbReference type="RefSeq" id="WP_212779893.1">
    <property type="nucleotide sequence ID" value="NZ_BMAY01000001.1"/>
</dbReference>
<feature type="transmembrane region" description="Helical" evidence="5">
    <location>
        <begin position="40"/>
        <end position="62"/>
    </location>
</feature>
<evidence type="ECO:0000256" key="5">
    <source>
        <dbReference type="SAM" id="Phobius"/>
    </source>
</evidence>
<feature type="transmembrane region" description="Helical" evidence="5">
    <location>
        <begin position="434"/>
        <end position="456"/>
    </location>
</feature>
<keyword evidence="7" id="KW-1185">Reference proteome</keyword>
<evidence type="ECO:0000256" key="1">
    <source>
        <dbReference type="ARBA" id="ARBA00004141"/>
    </source>
</evidence>
<gene>
    <name evidence="6" type="ORF">LCB40_00600</name>
</gene>
<feature type="transmembrane region" description="Helical" evidence="5">
    <location>
        <begin position="356"/>
        <end position="374"/>
    </location>
</feature>
<sequence length="473" mass="53800">MRVIKNYLYNASYQLLAIILPLITSPYISRVLGPRGYGDYSFTFSIINWFTLIASIGVAYYGDRQIAYVRKDRYKMSKTFWEIQSVKFAMTLITLVIFAIFTQLYGKYYFLLWLQSVNIIAGMFDISWLYVGIEDFKRTVTRNTLVKLVSFISIFVFVRHAGDTWIYILINAFSLLLGNLTLWPTLKRLLVPVNVKDLRPLKHLKESIVLFIPSVATKLYSTLNKTVVGVVVGATATGFYNNSDQIVQAILAIVTATGTVILPKASNEFAKGNHEKVKEILYRSFDFVSLIAIPMAFGLAAISLKLAPFFYGRKFAPVGPVMMIEAINIVLIAWSNAIGIQYLLPVKRTNDFTKTLVAAAVFSTIAIYPFTKIFGLKGGMAVTVLSEAVVTSYQLYMVRHDLHFVRLFQDFFKYLISGVVMFAIVFYLNNLWTFNLFTMVIEVLIGVIVYAIMIIITRPKILFYAKEIIKKRK</sequence>
<keyword evidence="3 5" id="KW-1133">Transmembrane helix</keyword>
<dbReference type="GO" id="GO:0016020">
    <property type="term" value="C:membrane"/>
    <property type="evidence" value="ECO:0007669"/>
    <property type="project" value="UniProtKB-SubCell"/>
</dbReference>
<feature type="transmembrane region" description="Helical" evidence="5">
    <location>
        <begin position="207"/>
        <end position="240"/>
    </location>
</feature>
<dbReference type="AlphaFoldDB" id="A0A916QF73"/>
<dbReference type="InterPro" id="IPR002797">
    <property type="entry name" value="Polysacc_synth"/>
</dbReference>
<keyword evidence="4 5" id="KW-0472">Membrane</keyword>
<evidence type="ECO:0000256" key="3">
    <source>
        <dbReference type="ARBA" id="ARBA00022989"/>
    </source>
</evidence>
<feature type="transmembrane region" description="Helical" evidence="5">
    <location>
        <begin position="7"/>
        <end position="28"/>
    </location>
</feature>
<dbReference type="Pfam" id="PF01943">
    <property type="entry name" value="Polysacc_synt"/>
    <property type="match status" value="1"/>
</dbReference>
<dbReference type="PANTHER" id="PTHR43424">
    <property type="entry name" value="LOCUS PUTATIVE PROTEIN 1-RELATED"/>
    <property type="match status" value="1"/>
</dbReference>
<keyword evidence="2 5" id="KW-0812">Transmembrane</keyword>
<evidence type="ECO:0000313" key="7">
    <source>
        <dbReference type="Proteomes" id="UP000677218"/>
    </source>
</evidence>
<feature type="transmembrane region" description="Helical" evidence="5">
    <location>
        <begin position="110"/>
        <end position="133"/>
    </location>
</feature>
<protein>
    <submittedName>
        <fullName evidence="6">Flippase</fullName>
    </submittedName>
</protein>
<feature type="transmembrane region" description="Helical" evidence="5">
    <location>
        <begin position="145"/>
        <end position="162"/>
    </location>
</feature>
<comment type="subcellular location">
    <subcellularLocation>
        <location evidence="1">Membrane</location>
        <topology evidence="1">Multi-pass membrane protein</topology>
    </subcellularLocation>
</comment>
<feature type="transmembrane region" description="Helical" evidence="5">
    <location>
        <begin position="287"/>
        <end position="311"/>
    </location>
</feature>
<feature type="transmembrane region" description="Helical" evidence="5">
    <location>
        <begin position="411"/>
        <end position="428"/>
    </location>
</feature>
<feature type="transmembrane region" description="Helical" evidence="5">
    <location>
        <begin position="168"/>
        <end position="186"/>
    </location>
</feature>
<feature type="transmembrane region" description="Helical" evidence="5">
    <location>
        <begin position="246"/>
        <end position="266"/>
    </location>
</feature>
<dbReference type="Proteomes" id="UP000677218">
    <property type="component" value="Unassembled WGS sequence"/>
</dbReference>
<accession>A0A916QF73</accession>